<feature type="signal peptide" evidence="4">
    <location>
        <begin position="1"/>
        <end position="16"/>
    </location>
</feature>
<comment type="similarity">
    <text evidence="2">Belongs to the calycin superfamily. Lipocalin family.</text>
</comment>
<evidence type="ECO:0000256" key="3">
    <source>
        <dbReference type="ARBA" id="ARBA00022525"/>
    </source>
</evidence>
<accession>A0A0D3M042</accession>
<dbReference type="GO" id="GO:0005615">
    <property type="term" value="C:extracellular space"/>
    <property type="evidence" value="ECO:0007669"/>
    <property type="project" value="TreeGrafter"/>
</dbReference>
<evidence type="ECO:0000313" key="7">
    <source>
        <dbReference type="MGI" id="MGI:1277949"/>
    </source>
</evidence>
<evidence type="ECO:0000259" key="5">
    <source>
        <dbReference type="Pfam" id="PF00061"/>
    </source>
</evidence>
<keyword evidence="4" id="KW-0732">Signal</keyword>
<name>A0A0D3M042_MOUSE</name>
<dbReference type="EMBL" id="KJ605387">
    <property type="protein sequence ID" value="AIA65153.1"/>
    <property type="molecule type" value="mRNA"/>
</dbReference>
<dbReference type="PANTHER" id="PTHR11430:SF65">
    <property type="entry name" value="ODORANT-BINDING PROTEIN 1A-RELATED"/>
    <property type="match status" value="1"/>
</dbReference>
<evidence type="ECO:0000256" key="2">
    <source>
        <dbReference type="ARBA" id="ARBA00006889"/>
    </source>
</evidence>
<dbReference type="CDD" id="cd19427">
    <property type="entry name" value="lipocalin_OBP-like"/>
    <property type="match status" value="1"/>
</dbReference>
<evidence type="ECO:0000256" key="1">
    <source>
        <dbReference type="ARBA" id="ARBA00004613"/>
    </source>
</evidence>
<dbReference type="PRINTS" id="PR01173">
    <property type="entry name" value="ODORANTBNDNG"/>
</dbReference>
<dbReference type="InterPro" id="IPR002448">
    <property type="entry name" value="OBP-like"/>
</dbReference>
<dbReference type="Pfam" id="PF00061">
    <property type="entry name" value="Lipocalin"/>
    <property type="match status" value="1"/>
</dbReference>
<comment type="subcellular location">
    <subcellularLocation>
        <location evidence="1">Secreted</location>
    </subcellularLocation>
</comment>
<dbReference type="SUPFAM" id="SSF50814">
    <property type="entry name" value="Lipocalins"/>
    <property type="match status" value="1"/>
</dbReference>
<dbReference type="InterPro" id="IPR002345">
    <property type="entry name" value="Lipocalin"/>
</dbReference>
<feature type="chain" id="PRO_5002265020" evidence="4">
    <location>
        <begin position="17"/>
        <end position="163"/>
    </location>
</feature>
<keyword evidence="3" id="KW-0964">Secreted</keyword>
<dbReference type="AGR" id="MGI:1277949"/>
<reference evidence="6" key="1">
    <citation type="submission" date="2014-03" db="EMBL/GenBank/DDBJ databases">
        <title>Genes for olfactory signals in the house mouse: source tissues and functions of olfactory-signal transporters.</title>
        <authorList>
            <person name="Stopkova R."/>
            <person name="Vinkler D."/>
            <person name="Sedo O."/>
            <person name="Suchan J."/>
            <person name="Dvorakova-Hortova K."/>
            <person name="Zdrahal Z."/>
            <person name="Stopka P."/>
        </authorList>
    </citation>
    <scope>NUCLEOTIDE SEQUENCE</scope>
</reference>
<organism evidence="6">
    <name type="scientific">Mus musculus domesticus</name>
    <name type="common">western European house mouse</name>
    <dbReference type="NCBI Taxonomy" id="10092"/>
    <lineage>
        <taxon>Eukaryota</taxon>
        <taxon>Metazoa</taxon>
        <taxon>Chordata</taxon>
        <taxon>Craniata</taxon>
        <taxon>Vertebrata</taxon>
        <taxon>Euteleostomi</taxon>
        <taxon>Mammalia</taxon>
        <taxon>Eutheria</taxon>
        <taxon>Euarchontoglires</taxon>
        <taxon>Glires</taxon>
        <taxon>Rodentia</taxon>
        <taxon>Myomorpha</taxon>
        <taxon>Muroidea</taxon>
        <taxon>Muridae</taxon>
        <taxon>Murinae</taxon>
        <taxon>Mus</taxon>
        <taxon>Mus</taxon>
    </lineage>
</organism>
<dbReference type="GO" id="GO:0005549">
    <property type="term" value="F:odorant binding"/>
    <property type="evidence" value="ECO:0007669"/>
    <property type="project" value="TreeGrafter"/>
</dbReference>
<dbReference type="InterPro" id="IPR012674">
    <property type="entry name" value="Calycin"/>
</dbReference>
<dbReference type="GO" id="GO:0036094">
    <property type="term" value="F:small molecule binding"/>
    <property type="evidence" value="ECO:0007669"/>
    <property type="project" value="InterPro"/>
</dbReference>
<dbReference type="Gene3D" id="2.40.128.20">
    <property type="match status" value="1"/>
</dbReference>
<gene>
    <name evidence="7" type="primary">Obp1a</name>
    <name evidence="6" type="synonym">OBP5</name>
</gene>
<feature type="domain" description="Lipocalin/cytosolic fatty-acid binding" evidence="5">
    <location>
        <begin position="20"/>
        <end position="155"/>
    </location>
</feature>
<proteinExistence type="evidence at transcript level"/>
<dbReference type="MGI" id="MGI:1277949">
    <property type="gene designation" value="Obp1a"/>
</dbReference>
<dbReference type="AlphaFoldDB" id="A0A0D3M042"/>
<sequence length="163" mass="18568">MAKFLLLALTFGLAHAAMEGPWKTVAIAADRVDKIERGGELRIYCRSLTCEKECKEMKVTFYVNENGQCSLTTITGYLQEDGKTYKTQFQGNNRYKLVDESPENLTFYSENVDRADRKTKLLFILGHGPLTSEQKEKFAELAEEKGIPARNIREVLITDYCPE</sequence>
<evidence type="ECO:0000256" key="4">
    <source>
        <dbReference type="SAM" id="SignalP"/>
    </source>
</evidence>
<protein>
    <submittedName>
        <fullName evidence="6">Odorant binding protein 5</fullName>
    </submittedName>
</protein>
<dbReference type="InterPro" id="IPR000566">
    <property type="entry name" value="Lipocln_cytosolic_FA-bd_dom"/>
</dbReference>
<dbReference type="PANTHER" id="PTHR11430">
    <property type="entry name" value="LIPOCALIN"/>
    <property type="match status" value="1"/>
</dbReference>
<evidence type="ECO:0000313" key="6">
    <source>
        <dbReference type="EMBL" id="AIA65153.1"/>
    </source>
</evidence>